<dbReference type="EMBL" id="JACHXD010000001">
    <property type="protein sequence ID" value="MBB3117584.1"/>
    <property type="molecule type" value="Genomic_DNA"/>
</dbReference>
<dbReference type="InterPro" id="IPR037066">
    <property type="entry name" value="Plug_dom_sf"/>
</dbReference>
<dbReference type="InterPro" id="IPR012910">
    <property type="entry name" value="Plug_dom"/>
</dbReference>
<comment type="subcellular location">
    <subcellularLocation>
        <location evidence="1">Cell outer membrane</location>
        <topology evidence="1">Multi-pass membrane protein</topology>
    </subcellularLocation>
</comment>
<protein>
    <submittedName>
        <fullName evidence="10">Outer membrane receptor protein involved in Fe transport</fullName>
    </submittedName>
</protein>
<dbReference type="Pfam" id="PF07715">
    <property type="entry name" value="Plug"/>
    <property type="match status" value="1"/>
</dbReference>
<evidence type="ECO:0000313" key="11">
    <source>
        <dbReference type="Proteomes" id="UP000541535"/>
    </source>
</evidence>
<dbReference type="GO" id="GO:0009279">
    <property type="term" value="C:cell outer membrane"/>
    <property type="evidence" value="ECO:0007669"/>
    <property type="project" value="UniProtKB-SubCell"/>
</dbReference>
<dbReference type="Gene3D" id="2.40.170.20">
    <property type="entry name" value="TonB-dependent receptor, beta-barrel domain"/>
    <property type="match status" value="2"/>
</dbReference>
<evidence type="ECO:0000256" key="1">
    <source>
        <dbReference type="ARBA" id="ARBA00004571"/>
    </source>
</evidence>
<dbReference type="InterPro" id="IPR036942">
    <property type="entry name" value="Beta-barrel_TonB_sf"/>
</dbReference>
<gene>
    <name evidence="10" type="ORF">FHS03_000603</name>
</gene>
<keyword evidence="6" id="KW-0472">Membrane</keyword>
<evidence type="ECO:0000256" key="5">
    <source>
        <dbReference type="ARBA" id="ARBA00022692"/>
    </source>
</evidence>
<keyword evidence="11" id="KW-1185">Reference proteome</keyword>
<comment type="caution">
    <text evidence="10">The sequence shown here is derived from an EMBL/GenBank/DDBJ whole genome shotgun (WGS) entry which is preliminary data.</text>
</comment>
<evidence type="ECO:0000256" key="2">
    <source>
        <dbReference type="ARBA" id="ARBA00009810"/>
    </source>
</evidence>
<dbReference type="GO" id="GO:0015344">
    <property type="term" value="F:siderophore uptake transmembrane transporter activity"/>
    <property type="evidence" value="ECO:0007669"/>
    <property type="project" value="TreeGrafter"/>
</dbReference>
<dbReference type="PANTHER" id="PTHR32552">
    <property type="entry name" value="FERRICHROME IRON RECEPTOR-RELATED"/>
    <property type="match status" value="1"/>
</dbReference>
<dbReference type="PANTHER" id="PTHR32552:SF82">
    <property type="entry name" value="FCUA PROTEIN"/>
    <property type="match status" value="1"/>
</dbReference>
<evidence type="ECO:0000256" key="8">
    <source>
        <dbReference type="ARBA" id="ARBA00023237"/>
    </source>
</evidence>
<evidence type="ECO:0000256" key="4">
    <source>
        <dbReference type="ARBA" id="ARBA00022452"/>
    </source>
</evidence>
<name>A0A7W5B6R7_9BURK</name>
<keyword evidence="5" id="KW-0812">Transmembrane</keyword>
<dbReference type="SUPFAM" id="SSF56935">
    <property type="entry name" value="Porins"/>
    <property type="match status" value="1"/>
</dbReference>
<evidence type="ECO:0000256" key="3">
    <source>
        <dbReference type="ARBA" id="ARBA00022448"/>
    </source>
</evidence>
<dbReference type="Proteomes" id="UP000541535">
    <property type="component" value="Unassembled WGS sequence"/>
</dbReference>
<evidence type="ECO:0000259" key="9">
    <source>
        <dbReference type="Pfam" id="PF07715"/>
    </source>
</evidence>
<dbReference type="Gene3D" id="2.170.130.10">
    <property type="entry name" value="TonB-dependent receptor, plug domain"/>
    <property type="match status" value="1"/>
</dbReference>
<dbReference type="RefSeq" id="WP_183439512.1">
    <property type="nucleotide sequence ID" value="NZ_JACHXD010000001.1"/>
</dbReference>
<keyword evidence="4" id="KW-1134">Transmembrane beta strand</keyword>
<proteinExistence type="inferred from homology"/>
<dbReference type="AlphaFoldDB" id="A0A7W5B6R7"/>
<sequence>MLDAPFSQVSYTAQLAQDQQARTIGDVVSNDPSVRVIVPPGFPYENMMIRGFAIDSGDVSLNGLYGVLPPQQIPVEMYERIEVLKGPNALVNGMSPTGSVGGGINVVPKRAADAPLTRLGLSYESDAQFGLRADIGRRFGANNAWGVRVNGLHSQGDASLDGRSQREQMASVALDYRGEKLSLSLDAFHAGQDMRGGSGLFARFAGDVLPAPDAKTNLLPGAYSRFRDNGLVLRGEYEIGDSAAAYASLGRRQNRRSGHLGFGPVAETGGNFTDAARSVSGYENTVSADAGLRGRFATGTIKHQWTFGVARLYSEGGTAVGFGEEFSSNIYAPGPALIPAAPAKPPRDTASTLSSVVLADTLSMLDERLRLTVGARSQRVQGRIAQTLSFYQITQPTLLRNPATAIYGDDGRQRNRGAEWNTFGQLQPGLRLLGGLAYTQAKLLKTEDGLYDGHAAFGVPRWRFVLGGVQNVFNKNYWGSAYFSGMAALGAPRTVNLSVTTDF</sequence>
<organism evidence="10 11">
    <name type="scientific">Pseudoduganella violacea</name>
    <dbReference type="NCBI Taxonomy" id="1715466"/>
    <lineage>
        <taxon>Bacteria</taxon>
        <taxon>Pseudomonadati</taxon>
        <taxon>Pseudomonadota</taxon>
        <taxon>Betaproteobacteria</taxon>
        <taxon>Burkholderiales</taxon>
        <taxon>Oxalobacteraceae</taxon>
        <taxon>Telluria group</taxon>
        <taxon>Pseudoduganella</taxon>
    </lineage>
</organism>
<keyword evidence="7 10" id="KW-0675">Receptor</keyword>
<evidence type="ECO:0000256" key="7">
    <source>
        <dbReference type="ARBA" id="ARBA00023170"/>
    </source>
</evidence>
<feature type="domain" description="TonB-dependent receptor plug" evidence="9">
    <location>
        <begin position="3"/>
        <end position="99"/>
    </location>
</feature>
<accession>A0A7W5B6R7</accession>
<comment type="similarity">
    <text evidence="2">Belongs to the TonB-dependent receptor family.</text>
</comment>
<evidence type="ECO:0000256" key="6">
    <source>
        <dbReference type="ARBA" id="ARBA00023136"/>
    </source>
</evidence>
<evidence type="ECO:0000313" key="10">
    <source>
        <dbReference type="EMBL" id="MBB3117584.1"/>
    </source>
</evidence>
<dbReference type="InterPro" id="IPR039426">
    <property type="entry name" value="TonB-dep_rcpt-like"/>
</dbReference>
<keyword evidence="8" id="KW-0998">Cell outer membrane</keyword>
<reference evidence="10 11" key="1">
    <citation type="submission" date="2020-08" db="EMBL/GenBank/DDBJ databases">
        <title>Genomic Encyclopedia of Type Strains, Phase III (KMG-III): the genomes of soil and plant-associated and newly described type strains.</title>
        <authorList>
            <person name="Whitman W."/>
        </authorList>
    </citation>
    <scope>NUCLEOTIDE SEQUENCE [LARGE SCALE GENOMIC DNA]</scope>
    <source>
        <strain evidence="10 11">CECT 8897</strain>
    </source>
</reference>
<keyword evidence="3" id="KW-0813">Transport</keyword>